<comment type="caution">
    <text evidence="2">The sequence shown here is derived from an EMBL/GenBank/DDBJ whole genome shotgun (WGS) entry which is preliminary data.</text>
</comment>
<keyword evidence="3" id="KW-1185">Reference proteome</keyword>
<evidence type="ECO:0000313" key="3">
    <source>
        <dbReference type="Proteomes" id="UP000826573"/>
    </source>
</evidence>
<dbReference type="InterPro" id="IPR053178">
    <property type="entry name" value="Osmoadaptation_assoc"/>
</dbReference>
<dbReference type="AlphaFoldDB" id="A0A9P8KUZ3"/>
<gene>
    <name evidence="2" type="ORF">TsFJ059_002496</name>
</gene>
<evidence type="ECO:0000256" key="1">
    <source>
        <dbReference type="ARBA" id="ARBA00023242"/>
    </source>
</evidence>
<dbReference type="Proteomes" id="UP000826573">
    <property type="component" value="Unassembled WGS sequence"/>
</dbReference>
<dbReference type="InterPro" id="IPR021858">
    <property type="entry name" value="Fun_TF"/>
</dbReference>
<evidence type="ECO:0000313" key="2">
    <source>
        <dbReference type="EMBL" id="KAH0527496.1"/>
    </source>
</evidence>
<keyword evidence="1" id="KW-0539">Nucleus</keyword>
<organism evidence="2 3">
    <name type="scientific">Trichoderma semiorbis</name>
    <dbReference type="NCBI Taxonomy" id="1491008"/>
    <lineage>
        <taxon>Eukaryota</taxon>
        <taxon>Fungi</taxon>
        <taxon>Dikarya</taxon>
        <taxon>Ascomycota</taxon>
        <taxon>Pezizomycotina</taxon>
        <taxon>Sordariomycetes</taxon>
        <taxon>Hypocreomycetidae</taxon>
        <taxon>Hypocreales</taxon>
        <taxon>Hypocreaceae</taxon>
        <taxon>Trichoderma</taxon>
    </lineage>
</organism>
<dbReference type="Pfam" id="PF11951">
    <property type="entry name" value="Fungal_trans_2"/>
    <property type="match status" value="1"/>
</dbReference>
<sequence>MAHATVLYSRSLQHLRQDLQVLDRSTSATSMYSNLWSSFLLCLYEIVSGVSSAGWLEHCHGITALIQMLGPHAFQELGANLMLETYRGLIIVNFLVKRKRCFLESSDWKTVPWTIKRKSLGSQLQDLFCDAPGLMEEVDEIMQRSALGHETVTMENNIREKNMARARQETGDPRPFQPFFTSRAWTEPLTLPFLIPFNCFLTPCWILWGPDKGRF</sequence>
<dbReference type="PANTHER" id="PTHR38111">
    <property type="entry name" value="ZN(2)-C6 FUNGAL-TYPE DOMAIN-CONTAINING PROTEIN-RELATED"/>
    <property type="match status" value="1"/>
</dbReference>
<reference evidence="2 3" key="1">
    <citation type="submission" date="2021-08" db="EMBL/GenBank/DDBJ databases">
        <title>The highly contiguous genome resource for Trichoderma semiorbis FJ059, a fungal antagonistic to plant pathogens.</title>
        <authorList>
            <person name="Liu T."/>
        </authorList>
    </citation>
    <scope>NUCLEOTIDE SEQUENCE [LARGE SCALE GENOMIC DNA]</scope>
    <source>
        <strain evidence="2 3">FJ059</strain>
    </source>
</reference>
<dbReference type="EMBL" id="JAIMJC010000003">
    <property type="protein sequence ID" value="KAH0527496.1"/>
    <property type="molecule type" value="Genomic_DNA"/>
</dbReference>
<name>A0A9P8KUZ3_9HYPO</name>
<protein>
    <submittedName>
        <fullName evidence="2">Uncharacterized protein</fullName>
    </submittedName>
</protein>
<proteinExistence type="predicted"/>
<accession>A0A9P8KUZ3</accession>